<feature type="compositionally biased region" description="Low complexity" evidence="5">
    <location>
        <begin position="2427"/>
        <end position="2439"/>
    </location>
</feature>
<feature type="chain" id="PRO_5033054140" description="WSC domain-containing protein" evidence="7">
    <location>
        <begin position="26"/>
        <end position="3916"/>
    </location>
</feature>
<evidence type="ECO:0000256" key="5">
    <source>
        <dbReference type="SAM" id="MobiDB-lite"/>
    </source>
</evidence>
<organism evidence="9 10">
    <name type="scientific">Chlamydomonas incerta</name>
    <dbReference type="NCBI Taxonomy" id="51695"/>
    <lineage>
        <taxon>Eukaryota</taxon>
        <taxon>Viridiplantae</taxon>
        <taxon>Chlorophyta</taxon>
        <taxon>core chlorophytes</taxon>
        <taxon>Chlorophyceae</taxon>
        <taxon>CS clade</taxon>
        <taxon>Chlamydomonadales</taxon>
        <taxon>Chlamydomonadaceae</taxon>
        <taxon>Chlamydomonas</taxon>
    </lineage>
</organism>
<feature type="region of interest" description="Disordered" evidence="5">
    <location>
        <begin position="3483"/>
        <end position="3527"/>
    </location>
</feature>
<evidence type="ECO:0000256" key="1">
    <source>
        <dbReference type="ARBA" id="ARBA00004141"/>
    </source>
</evidence>
<dbReference type="PANTHER" id="PTHR48148:SF2">
    <property type="entry name" value="PA14 DOMAIN-CONTAINING PROTEIN"/>
    <property type="match status" value="1"/>
</dbReference>
<feature type="compositionally biased region" description="Basic residues" evidence="5">
    <location>
        <begin position="2279"/>
        <end position="2289"/>
    </location>
</feature>
<dbReference type="Gene3D" id="2.60.40.10">
    <property type="entry name" value="Immunoglobulins"/>
    <property type="match status" value="1"/>
</dbReference>
<feature type="compositionally biased region" description="Polar residues" evidence="5">
    <location>
        <begin position="2937"/>
        <end position="2953"/>
    </location>
</feature>
<keyword evidence="7" id="KW-0732">Signal</keyword>
<keyword evidence="10" id="KW-1185">Reference proteome</keyword>
<keyword evidence="4 6" id="KW-0472">Membrane</keyword>
<feature type="region of interest" description="Disordered" evidence="5">
    <location>
        <begin position="911"/>
        <end position="938"/>
    </location>
</feature>
<protein>
    <recommendedName>
        <fullName evidence="8">WSC domain-containing protein</fullName>
    </recommendedName>
</protein>
<dbReference type="SUPFAM" id="SSF49785">
    <property type="entry name" value="Galactose-binding domain-like"/>
    <property type="match status" value="1"/>
</dbReference>
<feature type="compositionally biased region" description="Basic and acidic residues" evidence="5">
    <location>
        <begin position="2266"/>
        <end position="2278"/>
    </location>
</feature>
<evidence type="ECO:0000256" key="4">
    <source>
        <dbReference type="ARBA" id="ARBA00023136"/>
    </source>
</evidence>
<dbReference type="OrthoDB" id="536369at2759"/>
<feature type="compositionally biased region" description="Low complexity" evidence="5">
    <location>
        <begin position="3356"/>
        <end position="3371"/>
    </location>
</feature>
<evidence type="ECO:0000313" key="10">
    <source>
        <dbReference type="Proteomes" id="UP000650467"/>
    </source>
</evidence>
<feature type="region of interest" description="Disordered" evidence="5">
    <location>
        <begin position="3109"/>
        <end position="3131"/>
    </location>
</feature>
<dbReference type="InterPro" id="IPR013122">
    <property type="entry name" value="PKD1_2_channel"/>
</dbReference>
<evidence type="ECO:0000256" key="3">
    <source>
        <dbReference type="ARBA" id="ARBA00022989"/>
    </source>
</evidence>
<feature type="region of interest" description="Disordered" evidence="5">
    <location>
        <begin position="1865"/>
        <end position="1890"/>
    </location>
</feature>
<keyword evidence="2 6" id="KW-0812">Transmembrane</keyword>
<feature type="region of interest" description="Disordered" evidence="5">
    <location>
        <begin position="2931"/>
        <end position="2961"/>
    </location>
</feature>
<feature type="compositionally biased region" description="Low complexity" evidence="5">
    <location>
        <begin position="1874"/>
        <end position="1887"/>
    </location>
</feature>
<comment type="subcellular location">
    <subcellularLocation>
        <location evidence="1">Membrane</location>
        <topology evidence="1">Multi-pass membrane protein</topology>
    </subcellularLocation>
</comment>
<dbReference type="Pfam" id="PF08016">
    <property type="entry name" value="PKD_channel"/>
    <property type="match status" value="1"/>
</dbReference>
<feature type="region of interest" description="Disordered" evidence="5">
    <location>
        <begin position="3636"/>
        <end position="3656"/>
    </location>
</feature>
<feature type="compositionally biased region" description="Low complexity" evidence="5">
    <location>
        <begin position="3189"/>
        <end position="3211"/>
    </location>
</feature>
<feature type="domain" description="WSC" evidence="8">
    <location>
        <begin position="73"/>
        <end position="168"/>
    </location>
</feature>
<dbReference type="PROSITE" id="PS51212">
    <property type="entry name" value="WSC"/>
    <property type="match status" value="1"/>
</dbReference>
<dbReference type="InterPro" id="IPR008979">
    <property type="entry name" value="Galactose-bd-like_sf"/>
</dbReference>
<feature type="compositionally biased region" description="Acidic residues" evidence="5">
    <location>
        <begin position="3671"/>
        <end position="3683"/>
    </location>
</feature>
<evidence type="ECO:0000259" key="8">
    <source>
        <dbReference type="PROSITE" id="PS51212"/>
    </source>
</evidence>
<feature type="region of interest" description="Disordered" evidence="5">
    <location>
        <begin position="3881"/>
        <end position="3916"/>
    </location>
</feature>
<feature type="compositionally biased region" description="Low complexity" evidence="5">
    <location>
        <begin position="3645"/>
        <end position="3655"/>
    </location>
</feature>
<gene>
    <name evidence="9" type="ORF">HXX76_015713</name>
</gene>
<feature type="region of interest" description="Disordered" evidence="5">
    <location>
        <begin position="2266"/>
        <end position="2338"/>
    </location>
</feature>
<evidence type="ECO:0000256" key="6">
    <source>
        <dbReference type="SAM" id="Phobius"/>
    </source>
</evidence>
<feature type="region of interest" description="Disordered" evidence="5">
    <location>
        <begin position="2427"/>
        <end position="2450"/>
    </location>
</feature>
<comment type="caution">
    <text evidence="9">The sequence shown here is derived from an EMBL/GenBank/DDBJ whole genome shotgun (WGS) entry which is preliminary data.</text>
</comment>
<feature type="region of interest" description="Disordered" evidence="5">
    <location>
        <begin position="3146"/>
        <end position="3211"/>
    </location>
</feature>
<feature type="region of interest" description="Disordered" evidence="5">
    <location>
        <begin position="3669"/>
        <end position="3778"/>
    </location>
</feature>
<feature type="region of interest" description="Disordered" evidence="5">
    <location>
        <begin position="1524"/>
        <end position="1546"/>
    </location>
</feature>
<feature type="region of interest" description="Disordered" evidence="5">
    <location>
        <begin position="3356"/>
        <end position="3404"/>
    </location>
</feature>
<feature type="transmembrane region" description="Helical" evidence="6">
    <location>
        <begin position="2705"/>
        <end position="2729"/>
    </location>
</feature>
<proteinExistence type="predicted"/>
<feature type="region of interest" description="Disordered" evidence="5">
    <location>
        <begin position="3589"/>
        <end position="3624"/>
    </location>
</feature>
<sequence length="3916" mass="401589">MRMRPVLLWLCALGTGCPKSSLTDAEREDAAVQCLVTSTCESFATDGYIKSSSTPTSVVASGSKDLYVKRKLVDYYLGCYKAFNSAGTATMPYTLSSSSVTVASCAALSKTNYWYYYGIINGTTCVATTDISRAYSGGNGLSNCTAACAGGGGGNCGGTNYVSLYRSSSDFYPDPLYSFCFHAGMDIGPGYQATVNLTSAGTTNFTTLANECLSRGDCQAFTSDGEVRTAGNVTFLMARNYSTSGYGVYLKTALPPTNRARRAGAYASSNLETIDYSWCLSTGGCDAYPYATDGIIAGTQGVYTLNTSDTQPWVMVDLSQVRLGFQPITSSTYTQFIKCNRLYASSTEEGTQAMGYKFTPRASNILGRYLTIQNLGPAADSSTALMLTEVEVYGTPVYSFYATSLVSSAWPEILQMDATVLVESAGTNDDFSRWLGYTNMSSAASLALNITSGTGGAGGCDWYLSPYGVPMGISFNGTCGMGITGGANITTWNTSDTAPFAVVLVLQWPAGSPAGVLFSMGRSPASTASQLVWRTDGISVTNPANASEEVQVFASALPTDVWSIETLGWDYATASGYTNAIFAGVYVPDLNASWLLGSDGGAGAVNDTTAPTITLVGLTELVIERYDPYVEYGATAYDDVDGVVLVRISMASAVLTANNTLNTSAVTPPGEPVLVKYTATDKAGNVAQQQRQVAVVDSCTDLGEFRCPSTRACSVFKMCGVVSGGGAGVVSDEYDDGTGSAGSFRGGTVADVTPPSLSLRVGEDGVAFVTPSGVAGVQHTVYMGSTFVDPGATALDEVPAPSGKGAPTVLDLTADVVTSIRDPTGAAVASISTAAPTGNATGGAAPFTITYNVADGAGNRAAAAVRLVYVVCRPPEVECPDSDGGSDSFPDLACSTNGVCGVGNTLGKGAADAASGSSSSSSSSAGSGSNATRTANATSEATPRFELLGASAVITVPKGAVLEPCREGSSGSGVCEPGYRASLSASGDLNSQVVACKWGSPAGAAALPFRLAGLRYCGINTTRPDTYNITYHLEWPSLPLGEVVLVRFIVVEPGCDQGERVCAGTRQCSVDGVCPGESVGNGTAAAATRTNQAPSLELAVTPELGLSVSVPRGIAYKLCAAGQSPTAVLPCEPLGIATDQEDGNLSSQIALCPPSTSSASSCVSTQCRAHWPDRKQPADCGIDTLTGPIGTTFRLRLAVYDSAGANTTAERVVTVVSPCAAGKYYCPIEGAYAPDGSQSYECLDMSCGDNAALQASVAALSANETRAHLYLLPALHSANLSQAEADQAIRLAYRQPAGFSLAPCASYLEGTATAAPTCAAVAFDATYANDGDITSDISTLVEVLCSSSTTNSSGCSSGCSLVDLSLGYCLPGRYRVNYSVKGALGDPILRRLTVTVEQVSTSVLEFGLYPGGSAAASNDTAVAQAYAAALQSNSSFRDAALLPPLRALGVSSADVRSLSLVSAPEVVNVSSPAPAFVVRVRVNLTVGTSTPVADGGSSSSSRRRGLSALSPSGLARAWTGGVLDEGMDGQEERPDAADVQPSAAAPSQDLVWLPTAHSRTASPQQRLVRAEQDLSLAMRLLQAAAGEAADDDWNTNGGDSGSEERGEADARVRRLLQSASGACTAPAALSAGSSSNASAAAGLASFSALGTSCSTPSINSIDVALGVLIGAINDLISMDVNVTAAQSAMGTAADGIDAAETRLAESVKSGALDQFSAASSAFDSVEARATTLSRLLDRTLALQADNAAAMLGAIDILQTVLNEAEGATQRAEVTTAVVLDGLGLLAGSSGSSGNDSASTGTVSNETATYLECVYGRAEAVPFYFSTNKTLGANATAAAQNLSSSTRRQLLTALREKQLDEALLQQRPAPPPAWQAPRSLGPSSSSSSKTLVGSGVCRLIPSQQHHSLGPDAEGDAPGSELTWTGFLTGWLQRLRATTIGAARRAWCPAPAGPVDFGGNAEKHDAHRVTERSVLTGGGGTSTGRGGSGSGSGSVFAGYSLPEENTFDYSLYDVRNLGRPRFAGLNNRILGGILLHQVRHTSSEVDASLLGAQATAGSCQPQLYGGRGTTGCAGGNGTQRILASGSDLGGIGVDPVFIKQSPLFQPSLDPAAYYNTSNGSVELNPAGVPYGFFHHPLGRHFPAGYPVLLDTRLSALRAEQALLFLRDGRYLSATLTKSVRAQVTTYNPDARVFGYFRMDFAWSDSGDIDVTVRVLGLPAVSYGESIRQARVEHFLPDFFLVLLAAGYTVMAAYDIMKQLRHQREERELKEVAERQKQEERRRKRRAATLRRRRDDGRDPSVRPTEGADPSTSRHRSRSSKSGDGGGVRLKPSAAARLVNDDRETLSGSVVVLTSRAGAVAEAAQPAAVAGAAKGIASWLPSARHPDKAALQPPQLVGAVDSSGHGQASSAEMADEAILPRYSAGGDVDASRAGVVSSSSSDSESDVEKKRQRAQGFVKMQGIDKSELRFQHRSYGRLRYQPRLSPGWVLLEVATVAFMWAAIGIYFTYTVQLSVKEKFQGRYDVYDSDTYSPARYFLLRRGSNTTSNATSATAAEAASAVNNATLNATAAAAAAAAATAANVSELLGNSTRRLLATATSSSRLTGVTATSASGGLSFSTATSVLGGSGLTGNDGTGSRWSLPQDSSQLEDAGDMFSRVDDMYDNLVLYGLLQSFALAMIILRWVHHISFQARLSVILGSLVAVASDLLYLAIVVVIMCVMFAAAACIGFGYSQLEVSSYGDAVYLLLKYAVLMDDGGVLKRLVQNRNGQYDTTQGALAALLYALCPLFFGFVMLNFILAILLWPFPGLKFAVRKQPSIPQASLAKDAHVSLLAKVSSHVKGKGLRELRGDMRRLWARFVVACCSPHKSDDQDKGMIAALEALDEARGQHRAWQLHHQPSLALQQRSMPQPHNGKLASALAAADCATAAGASDAGLSKFSDPSASMTELHNQQHQSPGGKGRLKASLRPTAVMPLPPPSSGPGSSAGMASPSYWKGGGAAKGAGIGSPDLGQCGSVGSMDVSADSAAIRNATIGASVVTVAALHVGLHGGDSATGSPPMLLGEARGADATAAGSGAAAAVQEQQHLEALAASVLDNLVRRLGARAVSKVPKKLKWGKHRTPAGATGQAPQSTTWLEPPTDVAMLRPVAQTDIGGPGAGGLSAGKFTPFANTRQTWDGEPSYGGAGSSRLQHGAPALSAAGPSSQRYTPASARGAGSASGALAMAASGSMAGSGSDSRGHGLAAGSVTLPIMPAMAPGLFPDAATDATEPEQLSRALSPQALGHAASCDVSTHGGADGGVPSSVLHDAADVPSAAYGTGTGGAVDLSENPNFAAVLAMSLAADGAGGALNHTPSWTARLAARAPSLSSPRPSSPRGSYSQQDLASPVIPGPTAAAAATSPVPMGAERPPSAIRMQRTTTLGAGASAAGAAGGDRPPSAMRGTRTSTLGAGAVSRAFTAPSIPDAEAEPDLPTQELADESHAHLAAWPSQHKRAAAAPERPQSRGTLWAGGAAHAPSRLARGSVTGGGTPRASAGDALFGPGPLFAPVPGQAAVAVPLPAPVPAGVFATATAAAAPGDDADGFLDTVMAVDSSGGSDERAGGQGAAALGVDGSTSGRRAALAPGSARSRAAVRTLPTILSAGGAPEQEEPPQQQEVQPVPDSVAAVTAVRLAAPVEEVDEDEDEDDEEPRSAAVLDVDEPEPQAAAAHLPSRRWAGSAVAPPEPDGTASGSAGPVAEAREHRSRSRLLPRASPALDTSPTGAAAAAAAAGPPPVEQSEVEEVPSWRPAAAPVLPPRKGANMAAALSRIESLIAQLRELVWQLQAATADVTAMSAAVARWTEAAALVAVAAAATGQLQAAAGGPERRVFFLLQLRAVLAALAASGSSSMHNRNSDDSGGSGGPDGARSEVPAITGAASSHSD</sequence>
<dbReference type="EMBL" id="JAEHOC010000091">
    <property type="protein sequence ID" value="KAG2422885.1"/>
    <property type="molecule type" value="Genomic_DNA"/>
</dbReference>
<dbReference type="GO" id="GO:0016020">
    <property type="term" value="C:membrane"/>
    <property type="evidence" value="ECO:0007669"/>
    <property type="project" value="UniProtKB-SubCell"/>
</dbReference>
<feature type="transmembrane region" description="Helical" evidence="6">
    <location>
        <begin position="2663"/>
        <end position="2682"/>
    </location>
</feature>
<reference evidence="9" key="1">
    <citation type="journal article" date="2020" name="bioRxiv">
        <title>Comparative genomics of Chlamydomonas.</title>
        <authorList>
            <person name="Craig R.J."/>
            <person name="Hasan A.R."/>
            <person name="Ness R.W."/>
            <person name="Keightley P.D."/>
        </authorList>
    </citation>
    <scope>NUCLEOTIDE SEQUENCE</scope>
    <source>
        <strain evidence="9">SAG 7.73</strain>
    </source>
</reference>
<dbReference type="PROSITE" id="PS51257">
    <property type="entry name" value="PROKAR_LIPOPROTEIN"/>
    <property type="match status" value="1"/>
</dbReference>
<dbReference type="Proteomes" id="UP000650467">
    <property type="component" value="Unassembled WGS sequence"/>
</dbReference>
<feature type="signal peptide" evidence="7">
    <location>
        <begin position="1"/>
        <end position="25"/>
    </location>
</feature>
<feature type="compositionally biased region" description="Low complexity" evidence="5">
    <location>
        <begin position="3382"/>
        <end position="3401"/>
    </location>
</feature>
<dbReference type="PANTHER" id="PTHR48148">
    <property type="entry name" value="KERATINOCYTE PROLINE-RICH PROTEIN"/>
    <property type="match status" value="1"/>
</dbReference>
<feature type="region of interest" description="Disordered" evidence="5">
    <location>
        <begin position="1588"/>
        <end position="1609"/>
    </location>
</feature>
<dbReference type="Gene3D" id="2.60.120.260">
    <property type="entry name" value="Galactose-binding domain-like"/>
    <property type="match status" value="1"/>
</dbReference>
<keyword evidence="3 6" id="KW-1133">Transmembrane helix</keyword>
<feature type="transmembrane region" description="Helical" evidence="6">
    <location>
        <begin position="2773"/>
        <end position="2803"/>
    </location>
</feature>
<evidence type="ECO:0000256" key="2">
    <source>
        <dbReference type="ARBA" id="ARBA00022692"/>
    </source>
</evidence>
<accession>A0A835SM08</accession>
<evidence type="ECO:0000256" key="7">
    <source>
        <dbReference type="SAM" id="SignalP"/>
    </source>
</evidence>
<feature type="compositionally biased region" description="Low complexity" evidence="5">
    <location>
        <begin position="911"/>
        <end position="929"/>
    </location>
</feature>
<evidence type="ECO:0000313" key="9">
    <source>
        <dbReference type="EMBL" id="KAG2422885.1"/>
    </source>
</evidence>
<feature type="region of interest" description="Disordered" evidence="5">
    <location>
        <begin position="3417"/>
        <end position="3440"/>
    </location>
</feature>
<feature type="region of interest" description="Disordered" evidence="5">
    <location>
        <begin position="1970"/>
        <end position="1990"/>
    </location>
</feature>
<name>A0A835SM08_CHLIN</name>
<dbReference type="InterPro" id="IPR013783">
    <property type="entry name" value="Ig-like_fold"/>
</dbReference>
<feature type="compositionally biased region" description="Low complexity" evidence="5">
    <location>
        <begin position="1495"/>
        <end position="1508"/>
    </location>
</feature>
<feature type="compositionally biased region" description="Gly residues" evidence="5">
    <location>
        <begin position="1974"/>
        <end position="1990"/>
    </location>
</feature>
<feature type="transmembrane region" description="Helical" evidence="6">
    <location>
        <begin position="2484"/>
        <end position="2506"/>
    </location>
</feature>
<dbReference type="InterPro" id="IPR002889">
    <property type="entry name" value="WSC_carb-bd"/>
</dbReference>
<feature type="region of interest" description="Disordered" evidence="5">
    <location>
        <begin position="1488"/>
        <end position="1508"/>
    </location>
</feature>